<feature type="transmembrane region" description="Helical" evidence="1">
    <location>
        <begin position="28"/>
        <end position="47"/>
    </location>
</feature>
<dbReference type="EMBL" id="CP002859">
    <property type="protein sequence ID" value="AEI48663.1"/>
    <property type="molecule type" value="Genomic_DNA"/>
</dbReference>
<name>A0A7U4E5N7_RUNSL</name>
<sequence length="79" mass="9396">MTDSPKTEFYADRAVDQIEDFTPLIYKVIWRVWPTGFLLVFFGLWLLPENTLQIMQDTENFLRTERLFTLEKASCFSNP</sequence>
<dbReference type="AlphaFoldDB" id="A0A7U4E5N7"/>
<protein>
    <submittedName>
        <fullName evidence="2">Uncharacterized protein</fullName>
    </submittedName>
</protein>
<keyword evidence="3" id="KW-1185">Reference proteome</keyword>
<keyword evidence="1" id="KW-0812">Transmembrane</keyword>
<evidence type="ECO:0000313" key="3">
    <source>
        <dbReference type="Proteomes" id="UP000000493"/>
    </source>
</evidence>
<accession>A0A7U4E5N7</accession>
<evidence type="ECO:0000256" key="1">
    <source>
        <dbReference type="SAM" id="Phobius"/>
    </source>
</evidence>
<dbReference type="Proteomes" id="UP000000493">
    <property type="component" value="Chromosome"/>
</dbReference>
<gene>
    <name evidence="2" type="ordered locus">Runsl_2251</name>
</gene>
<organism evidence="2 3">
    <name type="scientific">Runella slithyformis (strain ATCC 29530 / DSM 19594 / LMG 11500 / NCIMB 11436 / LSU 4)</name>
    <dbReference type="NCBI Taxonomy" id="761193"/>
    <lineage>
        <taxon>Bacteria</taxon>
        <taxon>Pseudomonadati</taxon>
        <taxon>Bacteroidota</taxon>
        <taxon>Cytophagia</taxon>
        <taxon>Cytophagales</taxon>
        <taxon>Spirosomataceae</taxon>
        <taxon>Runella</taxon>
    </lineage>
</organism>
<reference evidence="2 3" key="2">
    <citation type="journal article" date="2012" name="Stand. Genomic Sci.">
        <title>Complete genome sequence of the aquatic bacterium Runella slithyformis type strain (LSU 4(T)).</title>
        <authorList>
            <person name="Copeland A."/>
            <person name="Zhang X."/>
            <person name="Misra M."/>
            <person name="Lapidus A."/>
            <person name="Nolan M."/>
            <person name="Lucas S."/>
            <person name="Deshpande S."/>
            <person name="Cheng J.F."/>
            <person name="Tapia R."/>
            <person name="Goodwin L.A."/>
            <person name="Pitluck S."/>
            <person name="Liolios K."/>
            <person name="Pagani I."/>
            <person name="Ivanova N."/>
            <person name="Mikhailova N."/>
            <person name="Pati A."/>
            <person name="Chen A."/>
            <person name="Palaniappan K."/>
            <person name="Land M."/>
            <person name="Hauser L."/>
            <person name="Pan C."/>
            <person name="Jeffries C.D."/>
            <person name="Detter J.C."/>
            <person name="Brambilla E.M."/>
            <person name="Rohde M."/>
            <person name="Djao O.D."/>
            <person name="Goker M."/>
            <person name="Sikorski J."/>
            <person name="Tindall B.J."/>
            <person name="Woyke T."/>
            <person name="Bristow J."/>
            <person name="Eisen J.A."/>
            <person name="Markowitz V."/>
            <person name="Hugenholtz P."/>
            <person name="Kyrpides N.C."/>
            <person name="Klenk H.P."/>
            <person name="Mavromatis K."/>
        </authorList>
    </citation>
    <scope>NUCLEOTIDE SEQUENCE [LARGE SCALE GENOMIC DNA]</scope>
    <source>
        <strain evidence="3">ATCC 29530 / DSM 19594 / LMG 11500 / NCIMB 11436 / LSU 4</strain>
    </source>
</reference>
<reference evidence="3" key="1">
    <citation type="submission" date="2011-06" db="EMBL/GenBank/DDBJ databases">
        <title>The complete genome of chromosome of Runella slithyformis DSM 19594.</title>
        <authorList>
            <consortium name="US DOE Joint Genome Institute (JGI-PGF)"/>
            <person name="Lucas S."/>
            <person name="Han J."/>
            <person name="Lapidus A."/>
            <person name="Bruce D."/>
            <person name="Goodwin L."/>
            <person name="Pitluck S."/>
            <person name="Peters L."/>
            <person name="Kyrpides N."/>
            <person name="Mavromatis K."/>
            <person name="Ivanova N."/>
            <person name="Ovchinnikova G."/>
            <person name="Zhang X."/>
            <person name="Misra M."/>
            <person name="Detter J.C."/>
            <person name="Tapia R."/>
            <person name="Han C."/>
            <person name="Land M."/>
            <person name="Hauser L."/>
            <person name="Markowitz V."/>
            <person name="Cheng J.-F."/>
            <person name="Hugenholtz P."/>
            <person name="Woyke T."/>
            <person name="Wu D."/>
            <person name="Tindall B."/>
            <person name="Faehrich R."/>
            <person name="Brambilla E."/>
            <person name="Klenk H.-P."/>
            <person name="Eisen J.A."/>
        </authorList>
    </citation>
    <scope>NUCLEOTIDE SEQUENCE [LARGE SCALE GENOMIC DNA]</scope>
    <source>
        <strain evidence="3">ATCC 29530 / DSM 19594 / LMG 11500 / NCIMB 11436 / LSU 4</strain>
    </source>
</reference>
<evidence type="ECO:0000313" key="2">
    <source>
        <dbReference type="EMBL" id="AEI48663.1"/>
    </source>
</evidence>
<dbReference type="KEGG" id="rsi:Runsl_2251"/>
<keyword evidence="1" id="KW-1133">Transmembrane helix</keyword>
<keyword evidence="1" id="KW-0472">Membrane</keyword>
<proteinExistence type="predicted"/>